<reference evidence="1 2" key="1">
    <citation type="submission" date="2012-05" db="EMBL/GenBank/DDBJ databases">
        <title>Complete genome of the Bcep22-like bacteriophage BcepMigl.</title>
        <authorList>
            <person name="Gill J.J."/>
            <person name="Migl D.M."/>
            <person name="Summer E.J."/>
            <person name="Gonzlaez C.F."/>
            <person name="Young R."/>
        </authorList>
    </citation>
    <scope>NUCLEOTIDE SEQUENCE [LARGE SCALE GENOMIC DNA]</scope>
</reference>
<sequence length="93" mass="10032">MLGIVQKTTVEQLDYDVDFSRWIPDGDTIQAATVDITPNDGTLVDESYEISGQVVKVWLSGGTVGTSYTVAVTIGTNAGRMKEACFGVRVRNC</sequence>
<accession>I6WLQ4</accession>
<dbReference type="EMBL" id="JX104231">
    <property type="protein sequence ID" value="AFN39128.1"/>
    <property type="molecule type" value="Genomic_DNA"/>
</dbReference>
<dbReference type="OrthoDB" id="27598at10239"/>
<evidence type="ECO:0000313" key="1">
    <source>
        <dbReference type="EMBL" id="AFN39128.1"/>
    </source>
</evidence>
<dbReference type="InterPro" id="IPR056928">
    <property type="entry name" value="Gp77-like"/>
</dbReference>
<evidence type="ECO:0000313" key="2">
    <source>
        <dbReference type="Proteomes" id="UP000009014"/>
    </source>
</evidence>
<gene>
    <name evidence="1" type="ORF">BcepMigl_gp59</name>
</gene>
<proteinExistence type="predicted"/>
<dbReference type="Proteomes" id="UP000009014">
    <property type="component" value="Segment"/>
</dbReference>
<organism evidence="1 2">
    <name type="scientific">Burkholderia phage BcepMigl</name>
    <dbReference type="NCBI Taxonomy" id="2886899"/>
    <lineage>
        <taxon>Viruses</taxon>
        <taxon>Duplodnaviria</taxon>
        <taxon>Heunggongvirae</taxon>
        <taxon>Uroviricota</taxon>
        <taxon>Caudoviricetes</taxon>
        <taxon>Lessievirus</taxon>
        <taxon>Lessievirus bcepmigl</taxon>
    </lineage>
</organism>
<dbReference type="KEGG" id="vg:14296454"/>
<dbReference type="RefSeq" id="YP_007236805.1">
    <property type="nucleotide sequence ID" value="NC_019917.1"/>
</dbReference>
<dbReference type="Pfam" id="PF23148">
    <property type="entry name" value="Gp77"/>
    <property type="match status" value="1"/>
</dbReference>
<protein>
    <submittedName>
        <fullName evidence="1">Virion associated protein</fullName>
    </submittedName>
</protein>
<dbReference type="GeneID" id="14296454"/>
<keyword evidence="2" id="KW-1185">Reference proteome</keyword>
<name>I6WLQ4_9CAUD</name>